<dbReference type="EMBL" id="BFEA01000030">
    <property type="protein sequence ID" value="GBG62600.1"/>
    <property type="molecule type" value="Genomic_DNA"/>
</dbReference>
<gene>
    <name evidence="2" type="ORF">CBR_g31236</name>
</gene>
<organism evidence="2 3">
    <name type="scientific">Chara braunii</name>
    <name type="common">Braun's stonewort</name>
    <dbReference type="NCBI Taxonomy" id="69332"/>
    <lineage>
        <taxon>Eukaryota</taxon>
        <taxon>Viridiplantae</taxon>
        <taxon>Streptophyta</taxon>
        <taxon>Charophyceae</taxon>
        <taxon>Charales</taxon>
        <taxon>Characeae</taxon>
        <taxon>Chara</taxon>
    </lineage>
</organism>
<reference evidence="2 3" key="1">
    <citation type="journal article" date="2018" name="Cell">
        <title>The Chara Genome: Secondary Complexity and Implications for Plant Terrestrialization.</title>
        <authorList>
            <person name="Nishiyama T."/>
            <person name="Sakayama H."/>
            <person name="Vries J.D."/>
            <person name="Buschmann H."/>
            <person name="Saint-Marcoux D."/>
            <person name="Ullrich K.K."/>
            <person name="Haas F.B."/>
            <person name="Vanderstraeten L."/>
            <person name="Becker D."/>
            <person name="Lang D."/>
            <person name="Vosolsobe S."/>
            <person name="Rombauts S."/>
            <person name="Wilhelmsson P.K.I."/>
            <person name="Janitza P."/>
            <person name="Kern R."/>
            <person name="Heyl A."/>
            <person name="Rumpler F."/>
            <person name="Villalobos L.I.A.C."/>
            <person name="Clay J.M."/>
            <person name="Skokan R."/>
            <person name="Toyoda A."/>
            <person name="Suzuki Y."/>
            <person name="Kagoshima H."/>
            <person name="Schijlen E."/>
            <person name="Tajeshwar N."/>
            <person name="Catarino B."/>
            <person name="Hetherington A.J."/>
            <person name="Saltykova A."/>
            <person name="Bonnot C."/>
            <person name="Breuninger H."/>
            <person name="Symeonidi A."/>
            <person name="Radhakrishnan G.V."/>
            <person name="Van Nieuwerburgh F."/>
            <person name="Deforce D."/>
            <person name="Chang C."/>
            <person name="Karol K.G."/>
            <person name="Hedrich R."/>
            <person name="Ulvskov P."/>
            <person name="Glockner G."/>
            <person name="Delwiche C.F."/>
            <person name="Petrasek J."/>
            <person name="Van de Peer Y."/>
            <person name="Friml J."/>
            <person name="Beilby M."/>
            <person name="Dolan L."/>
            <person name="Kohara Y."/>
            <person name="Sugano S."/>
            <person name="Fujiyama A."/>
            <person name="Delaux P.-M."/>
            <person name="Quint M."/>
            <person name="TheiBen G."/>
            <person name="Hagemann M."/>
            <person name="Harholt J."/>
            <person name="Dunand C."/>
            <person name="Zachgo S."/>
            <person name="Langdale J."/>
            <person name="Maumus F."/>
            <person name="Straeten D.V.D."/>
            <person name="Gould S.B."/>
            <person name="Rensing S.A."/>
        </authorList>
    </citation>
    <scope>NUCLEOTIDE SEQUENCE [LARGE SCALE GENOMIC DNA]</scope>
    <source>
        <strain evidence="2 3">S276</strain>
    </source>
</reference>
<dbReference type="Gramene" id="GBG62600">
    <property type="protein sequence ID" value="GBG62600"/>
    <property type="gene ID" value="CBR_g31236"/>
</dbReference>
<evidence type="ECO:0000313" key="2">
    <source>
        <dbReference type="EMBL" id="GBG62600.1"/>
    </source>
</evidence>
<feature type="compositionally biased region" description="Basic and acidic residues" evidence="1">
    <location>
        <begin position="20"/>
        <end position="47"/>
    </location>
</feature>
<comment type="caution">
    <text evidence="2">The sequence shown here is derived from an EMBL/GenBank/DDBJ whole genome shotgun (WGS) entry which is preliminary data.</text>
</comment>
<name>A0A388JXS2_CHABU</name>
<feature type="region of interest" description="Disordered" evidence="1">
    <location>
        <begin position="185"/>
        <end position="213"/>
    </location>
</feature>
<accession>A0A388JXS2</accession>
<feature type="compositionally biased region" description="Basic residues" evidence="1">
    <location>
        <begin position="197"/>
        <end position="211"/>
    </location>
</feature>
<sequence>MEEHYAAEREKKEAKRKKKLEKEEALRREEEECVRTEEERVRTEKKALKAKQKKALEAEARAAMQKDMSIQLAIQVGDLENRLVERMYQVVAPALTPSRERGKKKVRCASDSDEASSAHSEGSHTSVTQELNEKTERLCISEKRKRGAEPVFEQPSPLMELSAKRTPKRGILKPVKLTGWLTRSKSKKAGGGLTPKSNKKKIATPISKRRTSPTCAATTALTPTAKGALARLRYRNDVLKELKSLDATELQSICREEGLHYDKKIDAIFDIADHRIERAFGGAAAGNVEVIDVVASEDLGGDGKVEPAEGGDV</sequence>
<feature type="region of interest" description="Disordered" evidence="1">
    <location>
        <begin position="93"/>
        <end position="134"/>
    </location>
</feature>
<feature type="compositionally biased region" description="Basic and acidic residues" evidence="1">
    <location>
        <begin position="1"/>
        <end position="13"/>
    </location>
</feature>
<dbReference type="Proteomes" id="UP000265515">
    <property type="component" value="Unassembled WGS sequence"/>
</dbReference>
<evidence type="ECO:0000256" key="1">
    <source>
        <dbReference type="SAM" id="MobiDB-lite"/>
    </source>
</evidence>
<keyword evidence="3" id="KW-1185">Reference proteome</keyword>
<protein>
    <submittedName>
        <fullName evidence="2">Uncharacterized protein</fullName>
    </submittedName>
</protein>
<feature type="compositionally biased region" description="Low complexity" evidence="1">
    <location>
        <begin position="115"/>
        <end position="126"/>
    </location>
</feature>
<proteinExistence type="predicted"/>
<dbReference type="AlphaFoldDB" id="A0A388JXS2"/>
<feature type="region of interest" description="Disordered" evidence="1">
    <location>
        <begin position="1"/>
        <end position="50"/>
    </location>
</feature>
<evidence type="ECO:0000313" key="3">
    <source>
        <dbReference type="Proteomes" id="UP000265515"/>
    </source>
</evidence>